<sequence length="84" mass="9882">MDRISNLSDDLLLKIVSSLPTKNVVATMILSKRWRFLWTMVPRLDFDYEYGKFVKYVDRSMVLNRAPVLEKLELGVRELEISDC</sequence>
<dbReference type="PANTHER" id="PTHR32212:SF444">
    <property type="entry name" value="F-BOX DOMAIN-CONTAINING PROTEIN"/>
    <property type="match status" value="1"/>
</dbReference>
<feature type="domain" description="F-box" evidence="1">
    <location>
        <begin position="4"/>
        <end position="43"/>
    </location>
</feature>
<evidence type="ECO:0000313" key="2">
    <source>
        <dbReference type="EMBL" id="JAU36573.1"/>
    </source>
</evidence>
<dbReference type="InterPro" id="IPR001810">
    <property type="entry name" value="F-box_dom"/>
</dbReference>
<dbReference type="AlphaFoldDB" id="A0A1J3F1X8"/>
<dbReference type="Pfam" id="PF00646">
    <property type="entry name" value="F-box"/>
    <property type="match status" value="1"/>
</dbReference>
<proteinExistence type="predicted"/>
<evidence type="ECO:0000259" key="1">
    <source>
        <dbReference type="Pfam" id="PF00646"/>
    </source>
</evidence>
<dbReference type="Gene3D" id="1.20.1280.50">
    <property type="match status" value="1"/>
</dbReference>
<gene>
    <name evidence="2" type="ORF">LC_TR10993_c0_g1_i1_g.38834</name>
</gene>
<dbReference type="EMBL" id="GEVK01016259">
    <property type="protein sequence ID" value="JAU36573.1"/>
    <property type="molecule type" value="Transcribed_RNA"/>
</dbReference>
<name>A0A1J3F1X8_NOCCA</name>
<protein>
    <submittedName>
        <fullName evidence="2">Putative FBD-associated F-box protein</fullName>
    </submittedName>
</protein>
<reference evidence="2" key="1">
    <citation type="submission" date="2016-07" db="EMBL/GenBank/DDBJ databases">
        <title>De novo transcriptome assembly of four accessions of the metal hyperaccumulator plant Noccaea caerulescens.</title>
        <authorList>
            <person name="Blande D."/>
            <person name="Halimaa P."/>
            <person name="Tervahauta A.I."/>
            <person name="Aarts M.G."/>
            <person name="Karenlampi S.O."/>
        </authorList>
    </citation>
    <scope>NUCLEOTIDE SEQUENCE</scope>
</reference>
<organism evidence="2">
    <name type="scientific">Noccaea caerulescens</name>
    <name type="common">Alpine penny-cress</name>
    <name type="synonym">Thlaspi caerulescens</name>
    <dbReference type="NCBI Taxonomy" id="107243"/>
    <lineage>
        <taxon>Eukaryota</taxon>
        <taxon>Viridiplantae</taxon>
        <taxon>Streptophyta</taxon>
        <taxon>Embryophyta</taxon>
        <taxon>Tracheophyta</taxon>
        <taxon>Spermatophyta</taxon>
        <taxon>Magnoliopsida</taxon>
        <taxon>eudicotyledons</taxon>
        <taxon>Gunneridae</taxon>
        <taxon>Pentapetalae</taxon>
        <taxon>rosids</taxon>
        <taxon>malvids</taxon>
        <taxon>Brassicales</taxon>
        <taxon>Brassicaceae</taxon>
        <taxon>Coluteocarpeae</taxon>
        <taxon>Noccaea</taxon>
    </lineage>
</organism>
<dbReference type="SUPFAM" id="SSF81383">
    <property type="entry name" value="F-box domain"/>
    <property type="match status" value="1"/>
</dbReference>
<dbReference type="CDD" id="cd22160">
    <property type="entry name" value="F-box_AtFBL13-like"/>
    <property type="match status" value="1"/>
</dbReference>
<dbReference type="PANTHER" id="PTHR32212">
    <property type="entry name" value="CYCLIN-LIKE F-BOX"/>
    <property type="match status" value="1"/>
</dbReference>
<dbReference type="InterPro" id="IPR036047">
    <property type="entry name" value="F-box-like_dom_sf"/>
</dbReference>
<accession>A0A1J3F1X8</accession>
<dbReference type="InterPro" id="IPR053781">
    <property type="entry name" value="F-box_AtFBL13-like"/>
</dbReference>